<sequence length="227" mass="25463">MSALPENHDMRHESLEEEEKRLGPDHTPLPAWLDVKKQLTFYASYHSHPINIAIHMVCIPLILWSFLLYLAHIPLFGGHITRIAPYLSFQPNAALLYNAVYVAYYFALEPVAAMTYLPHAIISQLTTTYLATTPASAHPFGLSSMRIATYGQLFGWISQFLGHGFAEGRAPALLDSLLQAVVLAPFFSHLEFLFLAFNYNPKLQAEIARGVRQDKLARAAKKGKKVL</sequence>
<comment type="caution">
    <text evidence="1">The sequence shown here is derived from an EMBL/GenBank/DDBJ whole genome shotgun (WGS) entry which is preliminary data.</text>
</comment>
<evidence type="ECO:0000313" key="1">
    <source>
        <dbReference type="EMBL" id="KAJ9097637.1"/>
    </source>
</evidence>
<name>A0ACC2VGE0_9TREE</name>
<dbReference type="Proteomes" id="UP001227268">
    <property type="component" value="Unassembled WGS sequence"/>
</dbReference>
<gene>
    <name evidence="1" type="ORF">QFC21_004673</name>
</gene>
<keyword evidence="2" id="KW-1185">Reference proteome</keyword>
<evidence type="ECO:0000313" key="2">
    <source>
        <dbReference type="Proteomes" id="UP001227268"/>
    </source>
</evidence>
<dbReference type="EMBL" id="JASBWT010000016">
    <property type="protein sequence ID" value="KAJ9097637.1"/>
    <property type="molecule type" value="Genomic_DNA"/>
</dbReference>
<proteinExistence type="predicted"/>
<organism evidence="1 2">
    <name type="scientific">Naganishia friedmannii</name>
    <dbReference type="NCBI Taxonomy" id="89922"/>
    <lineage>
        <taxon>Eukaryota</taxon>
        <taxon>Fungi</taxon>
        <taxon>Dikarya</taxon>
        <taxon>Basidiomycota</taxon>
        <taxon>Agaricomycotina</taxon>
        <taxon>Tremellomycetes</taxon>
        <taxon>Filobasidiales</taxon>
        <taxon>Filobasidiaceae</taxon>
        <taxon>Naganishia</taxon>
    </lineage>
</organism>
<protein>
    <submittedName>
        <fullName evidence="1">Uncharacterized protein</fullName>
    </submittedName>
</protein>
<accession>A0ACC2VGE0</accession>
<reference evidence="1" key="1">
    <citation type="submission" date="2023-04" db="EMBL/GenBank/DDBJ databases">
        <title>Draft Genome sequencing of Naganishia species isolated from polar environments using Oxford Nanopore Technology.</title>
        <authorList>
            <person name="Leo P."/>
            <person name="Venkateswaran K."/>
        </authorList>
    </citation>
    <scope>NUCLEOTIDE SEQUENCE</scope>
    <source>
        <strain evidence="1">MNA-CCFEE 5423</strain>
    </source>
</reference>